<gene>
    <name evidence="2" type="ORF">CURHAP_LOCUS9045</name>
</gene>
<organism evidence="2 3">
    <name type="scientific">Prunus armeniaca</name>
    <name type="common">Apricot</name>
    <name type="synonym">Armeniaca vulgaris</name>
    <dbReference type="NCBI Taxonomy" id="36596"/>
    <lineage>
        <taxon>Eukaryota</taxon>
        <taxon>Viridiplantae</taxon>
        <taxon>Streptophyta</taxon>
        <taxon>Embryophyta</taxon>
        <taxon>Tracheophyta</taxon>
        <taxon>Spermatophyta</taxon>
        <taxon>Magnoliopsida</taxon>
        <taxon>eudicotyledons</taxon>
        <taxon>Gunneridae</taxon>
        <taxon>Pentapetalae</taxon>
        <taxon>rosids</taxon>
        <taxon>fabids</taxon>
        <taxon>Rosales</taxon>
        <taxon>Rosaceae</taxon>
        <taxon>Amygdaloideae</taxon>
        <taxon>Amygdaleae</taxon>
        <taxon>Prunus</taxon>
    </lineage>
</organism>
<evidence type="ECO:0000256" key="1">
    <source>
        <dbReference type="SAM" id="MobiDB-lite"/>
    </source>
</evidence>
<feature type="compositionally biased region" description="Basic and acidic residues" evidence="1">
    <location>
        <begin position="48"/>
        <end position="78"/>
    </location>
</feature>
<dbReference type="AlphaFoldDB" id="A0A6J5TW88"/>
<feature type="compositionally biased region" description="Basic residues" evidence="1">
    <location>
        <begin position="38"/>
        <end position="47"/>
    </location>
</feature>
<feature type="region of interest" description="Disordered" evidence="1">
    <location>
        <begin position="34"/>
        <end position="79"/>
    </location>
</feature>
<proteinExistence type="predicted"/>
<name>A0A6J5TW88_PRUAR</name>
<feature type="region of interest" description="Disordered" evidence="1">
    <location>
        <begin position="175"/>
        <end position="196"/>
    </location>
</feature>
<evidence type="ECO:0000313" key="2">
    <source>
        <dbReference type="EMBL" id="CAB4266678.1"/>
    </source>
</evidence>
<reference evidence="2 3" key="1">
    <citation type="submission" date="2020-05" db="EMBL/GenBank/DDBJ databases">
        <authorList>
            <person name="Campoy J."/>
            <person name="Schneeberger K."/>
            <person name="Spophaly S."/>
        </authorList>
    </citation>
    <scope>NUCLEOTIDE SEQUENCE [LARGE SCALE GENOMIC DNA]</scope>
    <source>
        <strain evidence="2">PruArmRojPasFocal</strain>
    </source>
</reference>
<protein>
    <submittedName>
        <fullName evidence="2">Uncharacterized protein</fullName>
    </submittedName>
</protein>
<accession>A0A6J5TW88</accession>
<dbReference type="EMBL" id="CAEKDK010000001">
    <property type="protein sequence ID" value="CAB4266678.1"/>
    <property type="molecule type" value="Genomic_DNA"/>
</dbReference>
<evidence type="ECO:0000313" key="3">
    <source>
        <dbReference type="Proteomes" id="UP000507222"/>
    </source>
</evidence>
<sequence>MNIMKWEKADWDPKGSWAARVCFEWRNLCFASAAPRRSEKKRKKRRSENRAKSERARSERGRQERETKTQEQSKRDQSELGFQRQRWKIGENRRAKERLLLFIQFDLAAESREVSSSAIKMGWAKFDWSLTEKSKLDAHQPELFIGLSLTRHAFAESYMQLTLFSAARKRSSEFEFEESDPEVPPEGQKLAVSQLW</sequence>
<dbReference type="Proteomes" id="UP000507222">
    <property type="component" value="Unassembled WGS sequence"/>
</dbReference>